<sequence>MLTFLGERGAVMIGKRPRGILQWTDFKHINVELILIAKKTKRLHNDKWWENREALATVHTLHSHEQNMINGVTLGSNTSRGLCMPINVVIASLIKIYNFLGGKCNRRIQMRTGVVCSISQAQKDELILERNNTELVSNSAALIPQPMTVKNRAIQESFGRYLDF</sequence>
<evidence type="ECO:0000313" key="1">
    <source>
        <dbReference type="Proteomes" id="UP000694863"/>
    </source>
</evidence>
<organism evidence="1 2">
    <name type="scientific">Echinops telfairi</name>
    <name type="common">Lesser hedgehog tenrec</name>
    <dbReference type="NCBI Taxonomy" id="9371"/>
    <lineage>
        <taxon>Eukaryota</taxon>
        <taxon>Metazoa</taxon>
        <taxon>Chordata</taxon>
        <taxon>Craniata</taxon>
        <taxon>Vertebrata</taxon>
        <taxon>Euteleostomi</taxon>
        <taxon>Mammalia</taxon>
        <taxon>Eutheria</taxon>
        <taxon>Afrotheria</taxon>
        <taxon>Tenrecidae</taxon>
        <taxon>Tenrecinae</taxon>
        <taxon>Echinops</taxon>
    </lineage>
</organism>
<reference evidence="2" key="1">
    <citation type="submission" date="2025-08" db="UniProtKB">
        <authorList>
            <consortium name="RefSeq"/>
        </authorList>
    </citation>
    <scope>IDENTIFICATION</scope>
</reference>
<proteinExistence type="predicted"/>
<dbReference type="RefSeq" id="XP_045140877.1">
    <property type="nucleotide sequence ID" value="XM_045284942.1"/>
</dbReference>
<protein>
    <submittedName>
        <fullName evidence="2">60S ribosomal protein L9-like</fullName>
    </submittedName>
</protein>
<dbReference type="Proteomes" id="UP000694863">
    <property type="component" value="Unplaced"/>
</dbReference>
<evidence type="ECO:0000313" key="2">
    <source>
        <dbReference type="RefSeq" id="XP_045140877.1"/>
    </source>
</evidence>
<accession>A0AC55CKW9</accession>
<gene>
    <name evidence="2" type="primary">LOC101655695</name>
</gene>
<name>A0AC55CKW9_ECHTE</name>
<keyword evidence="1" id="KW-1185">Reference proteome</keyword>